<comment type="subcellular location">
    <subcellularLocation>
        <location evidence="2">Cell inner membrane</location>
        <topology evidence="2">Single-pass membrane protein</topology>
        <orientation evidence="2">Periplasmic side</orientation>
    </subcellularLocation>
</comment>
<dbReference type="SUPFAM" id="SSF158855">
    <property type="entry name" value="Lipase chaperone-like"/>
    <property type="match status" value="1"/>
</dbReference>
<sequence>MRWRLAGAAAIAAAALTIALIWQGADAPLSVSHGAHTTQASSTSLASPPPAAIANPAGGGESPALATTAPTDEAAQSAAARYAHQVTTLREALQAHQDAPGNLRAFFSELARHCDDAQACHALLTEILASYPDTAFAEMVARIQERLPHYEAAMQATVMSTSDPARARFEALHAQREQWLGVEETELMFGQEAAWARYRFDYGDLLQQAAHVPPTQRQQALDTLRQQHFTAYGAALHDLEGRHGAYQHALALQLAGVDDANEQQRITQALRARFFPPNDVAAMTARDQQIARQQETVARYQQALAALEAEFGPLQTQLPAAEWESQYRARLEALRREHFSTP</sequence>
<comment type="caution">
    <text evidence="17">The sequence shown here is derived from an EMBL/GenBank/DDBJ whole genome shotgun (WGS) entry which is preliminary data.</text>
</comment>
<evidence type="ECO:0000256" key="8">
    <source>
        <dbReference type="ARBA" id="ARBA00022963"/>
    </source>
</evidence>
<evidence type="ECO:0000256" key="5">
    <source>
        <dbReference type="ARBA" id="ARBA00022475"/>
    </source>
</evidence>
<dbReference type="Pfam" id="PF03280">
    <property type="entry name" value="Lipase_chap"/>
    <property type="match status" value="1"/>
</dbReference>
<dbReference type="Proteomes" id="UP001165524">
    <property type="component" value="Unassembled WGS sequence"/>
</dbReference>
<evidence type="ECO:0000256" key="10">
    <source>
        <dbReference type="ARBA" id="ARBA00023098"/>
    </source>
</evidence>
<evidence type="ECO:0000256" key="3">
    <source>
        <dbReference type="ARBA" id="ARBA00010358"/>
    </source>
</evidence>
<evidence type="ECO:0000256" key="6">
    <source>
        <dbReference type="ARBA" id="ARBA00022519"/>
    </source>
</evidence>
<keyword evidence="6" id="KW-0997">Cell inner membrane</keyword>
<feature type="compositionally biased region" description="Low complexity" evidence="16">
    <location>
        <begin position="40"/>
        <end position="56"/>
    </location>
</feature>
<gene>
    <name evidence="17" type="ORF">MU846_12870</name>
</gene>
<keyword evidence="11" id="KW-0472">Membrane</keyword>
<evidence type="ECO:0000256" key="9">
    <source>
        <dbReference type="ARBA" id="ARBA00022989"/>
    </source>
</evidence>
<evidence type="ECO:0000256" key="4">
    <source>
        <dbReference type="ARBA" id="ARBA00019692"/>
    </source>
</evidence>
<evidence type="ECO:0000256" key="7">
    <source>
        <dbReference type="ARBA" id="ARBA00022692"/>
    </source>
</evidence>
<keyword evidence="18" id="KW-1185">Reference proteome</keyword>
<protein>
    <recommendedName>
        <fullName evidence="4">Lipase chaperone</fullName>
    </recommendedName>
    <alternativeName>
        <fullName evidence="15">Lipase foldase</fullName>
    </alternativeName>
    <alternativeName>
        <fullName evidence="13">Lipase helper protein</fullName>
    </alternativeName>
    <alternativeName>
        <fullName evidence="14">Lipase modulator</fullName>
    </alternativeName>
</protein>
<keyword evidence="8" id="KW-0442">Lipid degradation</keyword>
<comment type="similarity">
    <text evidence="3">Belongs to the lipase chaperone family.</text>
</comment>
<keyword evidence="12" id="KW-0143">Chaperone</keyword>
<evidence type="ECO:0000256" key="2">
    <source>
        <dbReference type="ARBA" id="ARBA00004383"/>
    </source>
</evidence>
<feature type="region of interest" description="Disordered" evidence="16">
    <location>
        <begin position="40"/>
        <end position="73"/>
    </location>
</feature>
<evidence type="ECO:0000256" key="11">
    <source>
        <dbReference type="ARBA" id="ARBA00023136"/>
    </source>
</evidence>
<evidence type="ECO:0000313" key="18">
    <source>
        <dbReference type="Proteomes" id="UP001165524"/>
    </source>
</evidence>
<reference evidence="17" key="1">
    <citation type="submission" date="2022-04" db="EMBL/GenBank/DDBJ databases">
        <title>Alcanivorax sp. CY1518 draft genome sequence.</title>
        <authorList>
            <person name="Zhao G."/>
            <person name="An M."/>
        </authorList>
    </citation>
    <scope>NUCLEOTIDE SEQUENCE</scope>
    <source>
        <strain evidence="17">CY1518</strain>
    </source>
</reference>
<keyword evidence="10" id="KW-0443">Lipid metabolism</keyword>
<evidence type="ECO:0000256" key="12">
    <source>
        <dbReference type="ARBA" id="ARBA00023186"/>
    </source>
</evidence>
<evidence type="ECO:0000256" key="13">
    <source>
        <dbReference type="ARBA" id="ARBA00030948"/>
    </source>
</evidence>
<keyword evidence="9" id="KW-1133">Transmembrane helix</keyword>
<evidence type="ECO:0000256" key="15">
    <source>
        <dbReference type="ARBA" id="ARBA00033028"/>
    </source>
</evidence>
<proteinExistence type="inferred from homology"/>
<name>A0ABT0E9U9_9GAMM</name>
<evidence type="ECO:0000256" key="16">
    <source>
        <dbReference type="SAM" id="MobiDB-lite"/>
    </source>
</evidence>
<evidence type="ECO:0000256" key="14">
    <source>
        <dbReference type="ARBA" id="ARBA00031542"/>
    </source>
</evidence>
<evidence type="ECO:0000256" key="1">
    <source>
        <dbReference type="ARBA" id="ARBA00003280"/>
    </source>
</evidence>
<dbReference type="EMBL" id="JALKII010000010">
    <property type="protein sequence ID" value="MCK0538600.1"/>
    <property type="molecule type" value="Genomic_DNA"/>
</dbReference>
<evidence type="ECO:0000313" key="17">
    <source>
        <dbReference type="EMBL" id="MCK0538600.1"/>
    </source>
</evidence>
<keyword evidence="5" id="KW-1003">Cell membrane</keyword>
<dbReference type="RefSeq" id="WP_246953390.1">
    <property type="nucleotide sequence ID" value="NZ_JALKII010000010.1"/>
</dbReference>
<dbReference type="InterPro" id="IPR004961">
    <property type="entry name" value="Lipase_chaperone"/>
</dbReference>
<keyword evidence="7" id="KW-0812">Transmembrane</keyword>
<accession>A0ABT0E9U9</accession>
<organism evidence="17 18">
    <name type="scientific">Alcanivorax quisquiliarum</name>
    <dbReference type="NCBI Taxonomy" id="2933565"/>
    <lineage>
        <taxon>Bacteria</taxon>
        <taxon>Pseudomonadati</taxon>
        <taxon>Pseudomonadota</taxon>
        <taxon>Gammaproteobacteria</taxon>
        <taxon>Oceanospirillales</taxon>
        <taxon>Alcanivoracaceae</taxon>
        <taxon>Alcanivorax</taxon>
    </lineage>
</organism>
<comment type="function">
    <text evidence="1">May be involved in the folding of the extracellular lipase during its passage through the periplasm.</text>
</comment>